<gene>
    <name evidence="1" type="ordered locus">Arcpr_0067</name>
</gene>
<accession>D2RFR8</accession>
<dbReference type="eggNOG" id="arCOG11617">
    <property type="taxonomic scope" value="Archaea"/>
</dbReference>
<dbReference type="AlphaFoldDB" id="D2RFR8"/>
<dbReference type="STRING" id="572546.Arcpr_0067"/>
<organism evidence="1 2">
    <name type="scientific">Archaeoglobus profundus (strain DSM 5631 / JCM 9629 / NBRC 100127 / Av18)</name>
    <dbReference type="NCBI Taxonomy" id="572546"/>
    <lineage>
        <taxon>Archaea</taxon>
        <taxon>Methanobacteriati</taxon>
        <taxon>Methanobacteriota</taxon>
        <taxon>Archaeoglobi</taxon>
        <taxon>Archaeoglobales</taxon>
        <taxon>Archaeoglobaceae</taxon>
        <taxon>Archaeoglobus</taxon>
    </lineage>
</organism>
<dbReference type="HOGENOM" id="CLU_1472013_0_0_2"/>
<dbReference type="Proteomes" id="UP000001901">
    <property type="component" value="Chromosome"/>
</dbReference>
<proteinExistence type="predicted"/>
<evidence type="ECO:0000313" key="1">
    <source>
        <dbReference type="EMBL" id="ADB57143.1"/>
    </source>
</evidence>
<dbReference type="EMBL" id="CP001857">
    <property type="protein sequence ID" value="ADB57143.1"/>
    <property type="molecule type" value="Genomic_DNA"/>
</dbReference>
<sequence length="183" mass="21583">MRYRLNWTYPNLGSYHGYKPPLRGSLKERLRDALSLGIMRIEVPFDLIRRENKEFIKLNKNVGDIPTKDDFSILYDVSGFDGNYILHTDPELKPYHKLYWNKREWRQKYLGSIIDFVDFVGTNPSAIEFHPSSKKRSNGLLPLILESFDIFDSHGISSVILIENRTRKYIYLRFLICLNSMNC</sequence>
<dbReference type="PaxDb" id="572546-Arcpr_0067"/>
<keyword evidence="2" id="KW-1185">Reference proteome</keyword>
<reference evidence="1 2" key="1">
    <citation type="journal article" date="2010" name="Stand. Genomic Sci.">
        <title>Complete genome sequence of Archaeoglobus profundus type strain (AV18).</title>
        <authorList>
            <person name="von Jan M."/>
            <person name="Lapidus A."/>
            <person name="Del Rio T.G."/>
            <person name="Copeland A."/>
            <person name="Tice H."/>
            <person name="Cheng J.F."/>
            <person name="Lucas S."/>
            <person name="Chen F."/>
            <person name="Nolan M."/>
            <person name="Goodwin L."/>
            <person name="Han C."/>
            <person name="Pitluck S."/>
            <person name="Liolios K."/>
            <person name="Ivanova N."/>
            <person name="Mavromatis K."/>
            <person name="Ovchinnikova G."/>
            <person name="Chertkov O."/>
            <person name="Pati A."/>
            <person name="Chen A."/>
            <person name="Palaniappan K."/>
            <person name="Land M."/>
            <person name="Hauser L."/>
            <person name="Chang Y.J."/>
            <person name="Jeffries C.D."/>
            <person name="Saunders E."/>
            <person name="Brettin T."/>
            <person name="Detter J.C."/>
            <person name="Chain P."/>
            <person name="Eichinger K."/>
            <person name="Huber H."/>
            <person name="Spring S."/>
            <person name="Rohde M."/>
            <person name="Goker M."/>
            <person name="Wirth R."/>
            <person name="Woyke T."/>
            <person name="Bristow J."/>
            <person name="Eisen J.A."/>
            <person name="Markowitz V."/>
            <person name="Hugenholtz P."/>
            <person name="Kyrpides N.C."/>
            <person name="Klenk H.P."/>
        </authorList>
    </citation>
    <scope>NUCLEOTIDE SEQUENCE [LARGE SCALE GENOMIC DNA]</scope>
    <source>
        <strain evidence="2">DSM 5631 / JCM 9629 / NBRC 100127 / Av18</strain>
    </source>
</reference>
<name>D2RFR8_ARCPA</name>
<protein>
    <submittedName>
        <fullName evidence="1">Uncharacterized protein</fullName>
    </submittedName>
</protein>
<evidence type="ECO:0000313" key="2">
    <source>
        <dbReference type="Proteomes" id="UP000001901"/>
    </source>
</evidence>
<dbReference type="KEGG" id="apo:Arcpr_0067"/>
<dbReference type="GeneID" id="8738713"/>
<dbReference type="RefSeq" id="WP_012939479.1">
    <property type="nucleotide sequence ID" value="NC_013741.1"/>
</dbReference>